<proteinExistence type="predicted"/>
<evidence type="ECO:0000256" key="2">
    <source>
        <dbReference type="ARBA" id="ARBA00022723"/>
    </source>
</evidence>
<feature type="non-terminal residue" evidence="11">
    <location>
        <position position="1"/>
    </location>
</feature>
<keyword evidence="3" id="KW-0677">Repeat</keyword>
<feature type="region of interest" description="Disordered" evidence="9">
    <location>
        <begin position="53"/>
        <end position="73"/>
    </location>
</feature>
<dbReference type="Gene3D" id="3.30.160.60">
    <property type="entry name" value="Classic Zinc Finger"/>
    <property type="match status" value="2"/>
</dbReference>
<keyword evidence="6" id="KW-0238">DNA-binding</keyword>
<dbReference type="Proteomes" id="UP001519460">
    <property type="component" value="Unassembled WGS sequence"/>
</dbReference>
<comment type="subcellular location">
    <subcellularLocation>
        <location evidence="1">Nucleus</location>
    </subcellularLocation>
</comment>
<protein>
    <recommendedName>
        <fullName evidence="10">C2H2-type domain-containing protein</fullName>
    </recommendedName>
</protein>
<feature type="domain" description="C2H2-type" evidence="10">
    <location>
        <begin position="154"/>
        <end position="178"/>
    </location>
</feature>
<dbReference type="PANTHER" id="PTHR24404:SF114">
    <property type="entry name" value="KLUMPFUSS, ISOFORM B-RELATED"/>
    <property type="match status" value="1"/>
</dbReference>
<feature type="domain" description="C2H2-type" evidence="10">
    <location>
        <begin position="219"/>
        <end position="246"/>
    </location>
</feature>
<dbReference type="EMBL" id="JACVVK020000265">
    <property type="protein sequence ID" value="KAK7481209.1"/>
    <property type="molecule type" value="Genomic_DNA"/>
</dbReference>
<dbReference type="GO" id="GO:0003677">
    <property type="term" value="F:DNA binding"/>
    <property type="evidence" value="ECO:0007669"/>
    <property type="project" value="UniProtKB-KW"/>
</dbReference>
<comment type="caution">
    <text evidence="11">The sequence shown here is derived from an EMBL/GenBank/DDBJ whole genome shotgun (WGS) entry which is preliminary data.</text>
</comment>
<feature type="domain" description="C2H2-type" evidence="10">
    <location>
        <begin position="246"/>
        <end position="274"/>
    </location>
</feature>
<evidence type="ECO:0000256" key="8">
    <source>
        <dbReference type="PROSITE-ProRule" id="PRU00042"/>
    </source>
</evidence>
<evidence type="ECO:0000256" key="1">
    <source>
        <dbReference type="ARBA" id="ARBA00004123"/>
    </source>
</evidence>
<dbReference type="Pfam" id="PF00096">
    <property type="entry name" value="zf-C2H2"/>
    <property type="match status" value="1"/>
</dbReference>
<dbReference type="PROSITE" id="PS50157">
    <property type="entry name" value="ZINC_FINGER_C2H2_2"/>
    <property type="match status" value="3"/>
</dbReference>
<keyword evidence="12" id="KW-1185">Reference proteome</keyword>
<dbReference type="InterPro" id="IPR036236">
    <property type="entry name" value="Znf_C2H2_sf"/>
</dbReference>
<accession>A0ABD0K1Z9</accession>
<name>A0ABD0K1Z9_9CAEN</name>
<dbReference type="GO" id="GO:0005634">
    <property type="term" value="C:nucleus"/>
    <property type="evidence" value="ECO:0007669"/>
    <property type="project" value="UniProtKB-SubCell"/>
</dbReference>
<evidence type="ECO:0000256" key="6">
    <source>
        <dbReference type="ARBA" id="ARBA00023125"/>
    </source>
</evidence>
<evidence type="ECO:0000313" key="11">
    <source>
        <dbReference type="EMBL" id="KAK7481209.1"/>
    </source>
</evidence>
<keyword evidence="7" id="KW-0539">Nucleus</keyword>
<sequence length="282" mass="33522">VWRSAGRPVGEDYGSPSGAITLTEKRRLYKRIYRERMRHDPVKYSLWKQKHREQAKERYHRRKKMEKTDTQTDSAVQLPQNTFRFSDHEPPASSSYYVLCDQCSQYYDIRAKVCEHLKGLQRDNLFRCGACNQKLVSKYDLSRHKKHCVSSIPIRCRTCGEVFSKRCSLVDHVRAKHSQRVYTCTCGAPFRWRPSYNRSRNHQPWSADGKIQRLADGKYQCTQCGYLSSKRYHLNRHLRLHSQEFFQCSLCPRKFYEKCRLVSHLREYHTEEVDASNPKEQS</sequence>
<evidence type="ECO:0000313" key="12">
    <source>
        <dbReference type="Proteomes" id="UP001519460"/>
    </source>
</evidence>
<dbReference type="SMART" id="SM00355">
    <property type="entry name" value="ZnF_C2H2"/>
    <property type="match status" value="4"/>
</dbReference>
<gene>
    <name evidence="11" type="ORF">BaRGS_00027469</name>
</gene>
<dbReference type="SUPFAM" id="SSF57667">
    <property type="entry name" value="beta-beta-alpha zinc fingers"/>
    <property type="match status" value="2"/>
</dbReference>
<evidence type="ECO:0000259" key="10">
    <source>
        <dbReference type="PROSITE" id="PS50157"/>
    </source>
</evidence>
<keyword evidence="2" id="KW-0479">Metal-binding</keyword>
<dbReference type="AlphaFoldDB" id="A0ABD0K1Z9"/>
<dbReference type="PANTHER" id="PTHR24404">
    <property type="entry name" value="ZINC FINGER PROTEIN"/>
    <property type="match status" value="1"/>
</dbReference>
<organism evidence="11 12">
    <name type="scientific">Batillaria attramentaria</name>
    <dbReference type="NCBI Taxonomy" id="370345"/>
    <lineage>
        <taxon>Eukaryota</taxon>
        <taxon>Metazoa</taxon>
        <taxon>Spiralia</taxon>
        <taxon>Lophotrochozoa</taxon>
        <taxon>Mollusca</taxon>
        <taxon>Gastropoda</taxon>
        <taxon>Caenogastropoda</taxon>
        <taxon>Sorbeoconcha</taxon>
        <taxon>Cerithioidea</taxon>
        <taxon>Batillariidae</taxon>
        <taxon>Batillaria</taxon>
    </lineage>
</organism>
<evidence type="ECO:0000256" key="5">
    <source>
        <dbReference type="ARBA" id="ARBA00022833"/>
    </source>
</evidence>
<evidence type="ECO:0000256" key="4">
    <source>
        <dbReference type="ARBA" id="ARBA00022771"/>
    </source>
</evidence>
<dbReference type="InterPro" id="IPR050589">
    <property type="entry name" value="Ikaros_C2H2-ZF"/>
</dbReference>
<reference evidence="11 12" key="1">
    <citation type="journal article" date="2023" name="Sci. Data">
        <title>Genome assembly of the Korean intertidal mud-creeper Batillaria attramentaria.</title>
        <authorList>
            <person name="Patra A.K."/>
            <person name="Ho P.T."/>
            <person name="Jun S."/>
            <person name="Lee S.J."/>
            <person name="Kim Y."/>
            <person name="Won Y.J."/>
        </authorList>
    </citation>
    <scope>NUCLEOTIDE SEQUENCE [LARGE SCALE GENOMIC DNA]</scope>
    <source>
        <strain evidence="11">Wonlab-2016</strain>
    </source>
</reference>
<keyword evidence="4 8" id="KW-0863">Zinc-finger</keyword>
<dbReference type="InterPro" id="IPR013087">
    <property type="entry name" value="Znf_C2H2_type"/>
</dbReference>
<evidence type="ECO:0000256" key="7">
    <source>
        <dbReference type="ARBA" id="ARBA00023242"/>
    </source>
</evidence>
<keyword evidence="5" id="KW-0862">Zinc</keyword>
<dbReference type="PROSITE" id="PS00028">
    <property type="entry name" value="ZINC_FINGER_C2H2_1"/>
    <property type="match status" value="2"/>
</dbReference>
<evidence type="ECO:0000256" key="3">
    <source>
        <dbReference type="ARBA" id="ARBA00022737"/>
    </source>
</evidence>
<dbReference type="GO" id="GO:0008270">
    <property type="term" value="F:zinc ion binding"/>
    <property type="evidence" value="ECO:0007669"/>
    <property type="project" value="UniProtKB-KW"/>
</dbReference>
<evidence type="ECO:0000256" key="9">
    <source>
        <dbReference type="SAM" id="MobiDB-lite"/>
    </source>
</evidence>